<dbReference type="EMBL" id="JBHFFA010000007">
    <property type="protein sequence ID" value="KAL2611798.1"/>
    <property type="molecule type" value="Genomic_DNA"/>
</dbReference>
<gene>
    <name evidence="1" type="ORF">R1flu_023490</name>
</gene>
<dbReference type="Proteomes" id="UP001605036">
    <property type="component" value="Unassembled WGS sequence"/>
</dbReference>
<reference evidence="1 2" key="1">
    <citation type="submission" date="2024-09" db="EMBL/GenBank/DDBJ databases">
        <title>Chromosome-scale assembly of Riccia fluitans.</title>
        <authorList>
            <person name="Paukszto L."/>
            <person name="Sawicki J."/>
            <person name="Karawczyk K."/>
            <person name="Piernik-Szablinska J."/>
            <person name="Szczecinska M."/>
            <person name="Mazdziarz M."/>
        </authorList>
    </citation>
    <scope>NUCLEOTIDE SEQUENCE [LARGE SCALE GENOMIC DNA]</scope>
    <source>
        <strain evidence="1">Rf_01</strain>
        <tissue evidence="1">Aerial parts of the thallus</tissue>
    </source>
</reference>
<proteinExistence type="predicted"/>
<organism evidence="1 2">
    <name type="scientific">Riccia fluitans</name>
    <dbReference type="NCBI Taxonomy" id="41844"/>
    <lineage>
        <taxon>Eukaryota</taxon>
        <taxon>Viridiplantae</taxon>
        <taxon>Streptophyta</taxon>
        <taxon>Embryophyta</taxon>
        <taxon>Marchantiophyta</taxon>
        <taxon>Marchantiopsida</taxon>
        <taxon>Marchantiidae</taxon>
        <taxon>Marchantiales</taxon>
        <taxon>Ricciaceae</taxon>
        <taxon>Riccia</taxon>
    </lineage>
</organism>
<comment type="caution">
    <text evidence="1">The sequence shown here is derived from an EMBL/GenBank/DDBJ whole genome shotgun (WGS) entry which is preliminary data.</text>
</comment>
<protein>
    <submittedName>
        <fullName evidence="1">Uncharacterized protein</fullName>
    </submittedName>
</protein>
<evidence type="ECO:0000313" key="1">
    <source>
        <dbReference type="EMBL" id="KAL2611798.1"/>
    </source>
</evidence>
<sequence>MCDIKGKSDHQFHSYKVTDLTEKRILKCGLTSNYNYSVDSSLSAVHHICLFDLSIDTKIFESRRGRDLPLL</sequence>
<name>A0ABD1XS68_9MARC</name>
<dbReference type="AlphaFoldDB" id="A0ABD1XS68"/>
<accession>A0ABD1XS68</accession>
<evidence type="ECO:0000313" key="2">
    <source>
        <dbReference type="Proteomes" id="UP001605036"/>
    </source>
</evidence>
<keyword evidence="2" id="KW-1185">Reference proteome</keyword>